<keyword evidence="3" id="KW-1185">Reference proteome</keyword>
<protein>
    <recommendedName>
        <fullName evidence="1">Erythromycin biosynthesis protein CIII-like C-terminal domain-containing protein</fullName>
    </recommendedName>
</protein>
<dbReference type="PANTHER" id="PTHR21015">
    <property type="entry name" value="UDP-N-ACETYLGLUCOSAMINE--N-ACETYLMURAMYL-(PENTAPEPTIDE) PYROPHOSPHORYL-UNDECAPRENOL N-ACETYLGLUCOSAMINE TRANSFERASE 1"/>
    <property type="match status" value="1"/>
</dbReference>
<comment type="caution">
    <text evidence="2">The sequence shown here is derived from an EMBL/GenBank/DDBJ whole genome shotgun (WGS) entry which is preliminary data.</text>
</comment>
<proteinExistence type="predicted"/>
<dbReference type="Pfam" id="PF06722">
    <property type="entry name" value="EryCIII-like_C"/>
    <property type="match status" value="1"/>
</dbReference>
<dbReference type="Proteomes" id="UP001175000">
    <property type="component" value="Unassembled WGS sequence"/>
</dbReference>
<feature type="domain" description="Erythromycin biosynthesis protein CIII-like C-terminal" evidence="1">
    <location>
        <begin position="338"/>
        <end position="445"/>
    </location>
</feature>
<dbReference type="SUPFAM" id="SSF53756">
    <property type="entry name" value="UDP-Glycosyltransferase/glycogen phosphorylase"/>
    <property type="match status" value="1"/>
</dbReference>
<evidence type="ECO:0000259" key="1">
    <source>
        <dbReference type="Pfam" id="PF06722"/>
    </source>
</evidence>
<feature type="non-terminal residue" evidence="2">
    <location>
        <position position="459"/>
    </location>
</feature>
<gene>
    <name evidence="2" type="ORF">B0T14DRAFT_411801</name>
</gene>
<dbReference type="EMBL" id="JAULSU010000001">
    <property type="protein sequence ID" value="KAK0631430.1"/>
    <property type="molecule type" value="Genomic_DNA"/>
</dbReference>
<accession>A0AA40CAU3</accession>
<dbReference type="AlphaFoldDB" id="A0AA40CAU3"/>
<dbReference type="InterPro" id="IPR010610">
    <property type="entry name" value="EryCIII-like_C"/>
</dbReference>
<sequence length="459" mass="50517">PSLLFMSHPLTGHLTPTLRVASALSHRPLNSPIFFLGPTSQQHRISTAGKNITFLPLIGSADFDDAAYYSPDNPNPPTPGYFSLSWQQRGLVDLEKTWIDTIPDEWRGVVAALEEINRREPKRRVIVVSEALFFGIMPLFYGAELPGGMERPRTVGLSVTVPFIRSEDVPAFFVGDQADEDQEKHGEKGGREKGWKRWESCTGWLKERMERKLREAGAVLEGGLEGAFLSGQNYTCHDVILQLGTPGWFYPRGDWPEGFRLVGVLPPAKEPTSGWPSLPAWWDEVKGAKGKGVKVVVVAQGTVEVDPNDLILPTLRAMAERTSDLLVVAILGRKEATLSRGFQLPENARVADYLHYDAVLPYANVWVHNGGYGAVQHGIAHGVPMVVAGDGMDKIENAHRIEKCGVGLNLGGPGPSADEVKKAVDSVLDDQRYQRVAVLLRKQSLELSCFDAVQDEVLK</sequence>
<name>A0AA40CAU3_9PEZI</name>
<organism evidence="2 3">
    <name type="scientific">Immersiella caudata</name>
    <dbReference type="NCBI Taxonomy" id="314043"/>
    <lineage>
        <taxon>Eukaryota</taxon>
        <taxon>Fungi</taxon>
        <taxon>Dikarya</taxon>
        <taxon>Ascomycota</taxon>
        <taxon>Pezizomycotina</taxon>
        <taxon>Sordariomycetes</taxon>
        <taxon>Sordariomycetidae</taxon>
        <taxon>Sordariales</taxon>
        <taxon>Lasiosphaeriaceae</taxon>
        <taxon>Immersiella</taxon>
    </lineage>
</organism>
<dbReference type="Gene3D" id="3.40.50.2000">
    <property type="entry name" value="Glycogen Phosphorylase B"/>
    <property type="match status" value="2"/>
</dbReference>
<dbReference type="GO" id="GO:0016757">
    <property type="term" value="F:glycosyltransferase activity"/>
    <property type="evidence" value="ECO:0007669"/>
    <property type="project" value="TreeGrafter"/>
</dbReference>
<evidence type="ECO:0000313" key="2">
    <source>
        <dbReference type="EMBL" id="KAK0631430.1"/>
    </source>
</evidence>
<feature type="non-terminal residue" evidence="2">
    <location>
        <position position="1"/>
    </location>
</feature>
<dbReference type="PANTHER" id="PTHR21015:SF22">
    <property type="entry name" value="GLYCOSYLTRANSFERASE"/>
    <property type="match status" value="1"/>
</dbReference>
<evidence type="ECO:0000313" key="3">
    <source>
        <dbReference type="Proteomes" id="UP001175000"/>
    </source>
</evidence>
<reference evidence="2" key="1">
    <citation type="submission" date="2023-06" db="EMBL/GenBank/DDBJ databases">
        <title>Genome-scale phylogeny and comparative genomics of the fungal order Sordariales.</title>
        <authorList>
            <consortium name="Lawrence Berkeley National Laboratory"/>
            <person name="Hensen N."/>
            <person name="Bonometti L."/>
            <person name="Westerberg I."/>
            <person name="Brannstrom I.O."/>
            <person name="Guillou S."/>
            <person name="Cros-Aarteil S."/>
            <person name="Calhoun S."/>
            <person name="Haridas S."/>
            <person name="Kuo A."/>
            <person name="Mondo S."/>
            <person name="Pangilinan J."/>
            <person name="Riley R."/>
            <person name="Labutti K."/>
            <person name="Andreopoulos B."/>
            <person name="Lipzen A."/>
            <person name="Chen C."/>
            <person name="Yanf M."/>
            <person name="Daum C."/>
            <person name="Ng V."/>
            <person name="Clum A."/>
            <person name="Steindorff A."/>
            <person name="Ohm R."/>
            <person name="Martin F."/>
            <person name="Silar P."/>
            <person name="Natvig D."/>
            <person name="Lalanne C."/>
            <person name="Gautier V."/>
            <person name="Ament-Velasquez S.L."/>
            <person name="Kruys A."/>
            <person name="Hutchinson M.I."/>
            <person name="Powell A.J."/>
            <person name="Barry K."/>
            <person name="Miller A.N."/>
            <person name="Grigoriev I.V."/>
            <person name="Debuchy R."/>
            <person name="Gladieux P."/>
            <person name="Thoren M.H."/>
            <person name="Johannesson H."/>
        </authorList>
    </citation>
    <scope>NUCLEOTIDE SEQUENCE</scope>
    <source>
        <strain evidence="2">CBS 606.72</strain>
    </source>
</reference>